<dbReference type="AlphaFoldDB" id="X1V217"/>
<reference evidence="1" key="1">
    <citation type="journal article" date="2014" name="Front. Microbiol.">
        <title>High frequency of phylogenetically diverse reductive dehalogenase-homologous genes in deep subseafloor sedimentary metagenomes.</title>
        <authorList>
            <person name="Kawai M."/>
            <person name="Futagami T."/>
            <person name="Toyoda A."/>
            <person name="Takaki Y."/>
            <person name="Nishi S."/>
            <person name="Hori S."/>
            <person name="Arai W."/>
            <person name="Tsubouchi T."/>
            <person name="Morono Y."/>
            <person name="Uchiyama I."/>
            <person name="Ito T."/>
            <person name="Fujiyama A."/>
            <person name="Inagaki F."/>
            <person name="Takami H."/>
        </authorList>
    </citation>
    <scope>NUCLEOTIDE SEQUENCE</scope>
    <source>
        <strain evidence="1">Expedition CK06-06</strain>
    </source>
</reference>
<organism evidence="1">
    <name type="scientific">marine sediment metagenome</name>
    <dbReference type="NCBI Taxonomy" id="412755"/>
    <lineage>
        <taxon>unclassified sequences</taxon>
        <taxon>metagenomes</taxon>
        <taxon>ecological metagenomes</taxon>
    </lineage>
</organism>
<feature type="non-terminal residue" evidence="1">
    <location>
        <position position="1"/>
    </location>
</feature>
<feature type="non-terminal residue" evidence="1">
    <location>
        <position position="131"/>
    </location>
</feature>
<protein>
    <submittedName>
        <fullName evidence="1">Uncharacterized protein</fullName>
    </submittedName>
</protein>
<evidence type="ECO:0000313" key="1">
    <source>
        <dbReference type="EMBL" id="GAJ23808.1"/>
    </source>
</evidence>
<gene>
    <name evidence="1" type="ORF">S12H4_60633</name>
</gene>
<dbReference type="EMBL" id="BARW01039962">
    <property type="protein sequence ID" value="GAJ23808.1"/>
    <property type="molecule type" value="Genomic_DNA"/>
</dbReference>
<sequence length="131" mass="15471">VEDCIKAVDLEKEMLLMRFQQDKWDYFALWSIDDYMAVQGNMLAVKGETSSYGWMRRFESYAPDLGVKVERDIYAFIPLPELTEQIQFKRDYASRWNKVKRRAETVKTVHVRTLKDPNNPGAWVEVDSWAV</sequence>
<comment type="caution">
    <text evidence="1">The sequence shown here is derived from an EMBL/GenBank/DDBJ whole genome shotgun (WGS) entry which is preliminary data.</text>
</comment>
<name>X1V217_9ZZZZ</name>
<accession>X1V217</accession>
<proteinExistence type="predicted"/>